<dbReference type="GO" id="GO:0050660">
    <property type="term" value="F:flavin adenine dinucleotide binding"/>
    <property type="evidence" value="ECO:0007669"/>
    <property type="project" value="InterPro"/>
</dbReference>
<organism evidence="14 15">
    <name type="scientific">Cellvibrio mixtus</name>
    <dbReference type="NCBI Taxonomy" id="39650"/>
    <lineage>
        <taxon>Bacteria</taxon>
        <taxon>Pseudomonadati</taxon>
        <taxon>Pseudomonadota</taxon>
        <taxon>Gammaproteobacteria</taxon>
        <taxon>Cellvibrionales</taxon>
        <taxon>Cellvibrionaceae</taxon>
        <taxon>Cellvibrio</taxon>
    </lineage>
</organism>
<dbReference type="eggNOG" id="COG0042">
    <property type="taxonomic scope" value="Bacteria"/>
</dbReference>
<evidence type="ECO:0000256" key="11">
    <source>
        <dbReference type="PIRSR" id="PIRSR006621-1"/>
    </source>
</evidence>
<feature type="domain" description="DUS-like FMN-binding" evidence="13">
    <location>
        <begin position="4"/>
        <end position="306"/>
    </location>
</feature>
<evidence type="ECO:0000256" key="9">
    <source>
        <dbReference type="HAMAP-Rule" id="MF_02043"/>
    </source>
</evidence>
<comment type="cofactor">
    <cofactor evidence="1 9 10 12">
        <name>FMN</name>
        <dbReference type="ChEBI" id="CHEBI:58210"/>
    </cofactor>
</comment>
<evidence type="ECO:0000256" key="5">
    <source>
        <dbReference type="ARBA" id="ARBA00022694"/>
    </source>
</evidence>
<feature type="site" description="Interacts with tRNA; defines subfamily-specific binding signature" evidence="9">
    <location>
        <position position="276"/>
    </location>
</feature>
<keyword evidence="12" id="KW-0547">Nucleotide-binding</keyword>
<feature type="site" description="Interacts with tRNA" evidence="9">
    <location>
        <position position="95"/>
    </location>
</feature>
<comment type="similarity">
    <text evidence="9">Belongs to the Dus family. DusC subfamily.</text>
</comment>
<dbReference type="GO" id="GO:0102262">
    <property type="term" value="F:tRNA-dihydrouridine16 synthase activity"/>
    <property type="evidence" value="ECO:0007669"/>
    <property type="project" value="RHEA"/>
</dbReference>
<keyword evidence="2 9" id="KW-0820">tRNA-binding</keyword>
<comment type="function">
    <text evidence="9">Catalyzes the synthesis of 5,6-dihydrouridine (D), a modified base found in the D-loop of most tRNAs, via the reduction of the C5-C6 double bond in target uridines. Specifically modifies U16 in tRNAs.</text>
</comment>
<keyword evidence="5 9" id="KW-0819">tRNA processing</keyword>
<dbReference type="GO" id="GO:0010181">
    <property type="term" value="F:FMN binding"/>
    <property type="evidence" value="ECO:0007669"/>
    <property type="project" value="UniProtKB-UniRule"/>
</dbReference>
<dbReference type="AlphaFoldDB" id="A0A266Q3Y1"/>
<evidence type="ECO:0000256" key="12">
    <source>
        <dbReference type="PIRSR" id="PIRSR006621-2"/>
    </source>
</evidence>
<dbReference type="Proteomes" id="UP000216101">
    <property type="component" value="Unassembled WGS sequence"/>
</dbReference>
<evidence type="ECO:0000313" key="15">
    <source>
        <dbReference type="Proteomes" id="UP000216101"/>
    </source>
</evidence>
<evidence type="ECO:0000256" key="10">
    <source>
        <dbReference type="PIRNR" id="PIRNR006621"/>
    </source>
</evidence>
<dbReference type="InterPro" id="IPR042270">
    <property type="entry name" value="DusC_C"/>
</dbReference>
<dbReference type="GO" id="GO:0000049">
    <property type="term" value="F:tRNA binding"/>
    <property type="evidence" value="ECO:0007669"/>
    <property type="project" value="UniProtKB-UniRule"/>
</dbReference>
<feature type="binding site" evidence="9 12">
    <location>
        <begin position="223"/>
        <end position="224"/>
    </location>
    <ligand>
        <name>FMN</name>
        <dbReference type="ChEBI" id="CHEBI:58210"/>
    </ligand>
</feature>
<protein>
    <recommendedName>
        <fullName evidence="9">tRNA-dihydrouridine(16) synthase</fullName>
        <ecNumber evidence="9">1.3.1.-</ecNumber>
    </recommendedName>
    <alternativeName>
        <fullName evidence="9">U16-specific dihydrouridine synthase</fullName>
        <shortName evidence="9">U16-specific Dus</shortName>
    </alternativeName>
    <alternativeName>
        <fullName evidence="9">tRNA-dihydrouridine synthase C</fullName>
    </alternativeName>
</protein>
<dbReference type="InterPro" id="IPR035587">
    <property type="entry name" value="DUS-like_FMN-bd"/>
</dbReference>
<proteinExistence type="inferred from homology"/>
<accession>A0A266Q3Y1</accession>
<dbReference type="Pfam" id="PF01207">
    <property type="entry name" value="Dus"/>
    <property type="match status" value="1"/>
</dbReference>
<name>A0A266Q3Y1_9GAMM</name>
<reference evidence="15" key="1">
    <citation type="submission" date="2017-05" db="EMBL/GenBank/DDBJ databases">
        <authorList>
            <person name="Barney B.M."/>
        </authorList>
    </citation>
    <scope>NUCLEOTIDE SEQUENCE [LARGE SCALE GENOMIC DNA]</scope>
    <source>
        <strain evidence="15">PSBB022</strain>
    </source>
</reference>
<keyword evidence="7 9" id="KW-0694">RNA-binding</keyword>
<comment type="similarity">
    <text evidence="10">Belongs to the dus family.</text>
</comment>
<evidence type="ECO:0000256" key="4">
    <source>
        <dbReference type="ARBA" id="ARBA00022643"/>
    </source>
</evidence>
<feature type="site" description="Interacts with tRNA; defines subfamily-specific binding signature" evidence="9">
    <location>
        <position position="278"/>
    </location>
</feature>
<dbReference type="Gene3D" id="1.20.225.30">
    <property type="entry name" value="Dihydrouridine synthase, C-terminal recognition domain"/>
    <property type="match status" value="1"/>
</dbReference>
<evidence type="ECO:0000256" key="7">
    <source>
        <dbReference type="ARBA" id="ARBA00022884"/>
    </source>
</evidence>
<dbReference type="PANTHER" id="PTHR11082:SF26">
    <property type="entry name" value="TRNA-DIHYDROURIDINE(16) SYNTHASE"/>
    <property type="match status" value="1"/>
</dbReference>
<evidence type="ECO:0000256" key="8">
    <source>
        <dbReference type="ARBA" id="ARBA00023002"/>
    </source>
</evidence>
<dbReference type="Gene3D" id="3.20.20.70">
    <property type="entry name" value="Aldolase class I"/>
    <property type="match status" value="1"/>
</dbReference>
<evidence type="ECO:0000256" key="3">
    <source>
        <dbReference type="ARBA" id="ARBA00022630"/>
    </source>
</evidence>
<dbReference type="EMBL" id="NHNI01000002">
    <property type="protein sequence ID" value="OZY84587.1"/>
    <property type="molecule type" value="Genomic_DNA"/>
</dbReference>
<keyword evidence="15" id="KW-1185">Reference proteome</keyword>
<sequence length="319" mass="35745">MRIMLAPMEGVVEHHVRDILTRIGGLDGCVTEFIRVTDQKLPYKVFYKYAQELESDCKTPNGTPVRVQLLGSKPEPMAINAQELVNYGAKAIDLNFGCPAKTVNAHEGGACLLRTPDRVYAIIKAVRDAVPRAIPVTAKIRLGFEDRSSYMDNARAVEAAGADELTVHARSKVDGYKPPAYWHYIADIRAELKIPVVGNGEIWTVEDYLRCREQSGGADVMLGRGLLACPDLARQIKAHVQGEDYTPLTWAEICAMLYRYYALTTPLYCERNCGNRVKQWLMYLSRQYPQATVFFEAIKRKTTPPEIEACFQEALAASH</sequence>
<evidence type="ECO:0000313" key="14">
    <source>
        <dbReference type="EMBL" id="OZY84587.1"/>
    </source>
</evidence>
<dbReference type="HAMAP" id="MF_02043">
    <property type="entry name" value="DusC_subfam"/>
    <property type="match status" value="1"/>
</dbReference>
<dbReference type="SUPFAM" id="SSF51395">
    <property type="entry name" value="FMN-linked oxidoreductases"/>
    <property type="match status" value="1"/>
</dbReference>
<keyword evidence="8 9" id="KW-0560">Oxidoreductase</keyword>
<evidence type="ECO:0000259" key="13">
    <source>
        <dbReference type="Pfam" id="PF01207"/>
    </source>
</evidence>
<gene>
    <name evidence="9" type="primary">dusC</name>
    <name evidence="14" type="ORF">CBP51_15490</name>
</gene>
<dbReference type="InterPro" id="IPR032886">
    <property type="entry name" value="DusC"/>
</dbReference>
<dbReference type="RefSeq" id="WP_170941713.1">
    <property type="nucleotide sequence ID" value="NZ_NHNI01000002.1"/>
</dbReference>
<evidence type="ECO:0000256" key="2">
    <source>
        <dbReference type="ARBA" id="ARBA00022555"/>
    </source>
</evidence>
<comment type="catalytic activity">
    <reaction evidence="9">
        <text>5,6-dihydrouridine(16) in tRNA + NADP(+) = uridine(16) in tRNA + NADPH + H(+)</text>
        <dbReference type="Rhea" id="RHEA:53376"/>
        <dbReference type="Rhea" id="RHEA-COMP:13543"/>
        <dbReference type="Rhea" id="RHEA-COMP:13544"/>
        <dbReference type="ChEBI" id="CHEBI:15378"/>
        <dbReference type="ChEBI" id="CHEBI:57783"/>
        <dbReference type="ChEBI" id="CHEBI:58349"/>
        <dbReference type="ChEBI" id="CHEBI:65315"/>
        <dbReference type="ChEBI" id="CHEBI:74443"/>
    </reaction>
</comment>
<dbReference type="InterPro" id="IPR001269">
    <property type="entry name" value="DUS_fam"/>
</dbReference>
<feature type="binding site" evidence="9 12">
    <location>
        <position position="139"/>
    </location>
    <ligand>
        <name>FMN</name>
        <dbReference type="ChEBI" id="CHEBI:58210"/>
    </ligand>
</feature>
<comment type="caution">
    <text evidence="14">The sequence shown here is derived from an EMBL/GenBank/DDBJ whole genome shotgun (WGS) entry which is preliminary data.</text>
</comment>
<dbReference type="InterPro" id="IPR018517">
    <property type="entry name" value="tRNA_hU_synthase_CS"/>
</dbReference>
<dbReference type="PIRSF" id="PIRSF006621">
    <property type="entry name" value="Dus"/>
    <property type="match status" value="1"/>
</dbReference>
<dbReference type="EC" id="1.3.1.-" evidence="9"/>
<feature type="site" description="Interacts with tRNA; defines subfamily-specific binding signature" evidence="9">
    <location>
        <position position="299"/>
    </location>
</feature>
<dbReference type="PROSITE" id="PS01136">
    <property type="entry name" value="UPF0034"/>
    <property type="match status" value="1"/>
</dbReference>
<dbReference type="InterPro" id="IPR013785">
    <property type="entry name" value="Aldolase_TIM"/>
</dbReference>
<feature type="site" description="Interacts with tRNA" evidence="9">
    <location>
        <position position="283"/>
    </location>
</feature>
<feature type="active site" description="Proton donor" evidence="9 11">
    <location>
        <position position="98"/>
    </location>
</feature>
<comment type="catalytic activity">
    <reaction evidence="9">
        <text>5,6-dihydrouridine(16) in tRNA + NAD(+) = uridine(16) in tRNA + NADH + H(+)</text>
        <dbReference type="Rhea" id="RHEA:53380"/>
        <dbReference type="Rhea" id="RHEA-COMP:13543"/>
        <dbReference type="Rhea" id="RHEA-COMP:13544"/>
        <dbReference type="ChEBI" id="CHEBI:15378"/>
        <dbReference type="ChEBI" id="CHEBI:57540"/>
        <dbReference type="ChEBI" id="CHEBI:57945"/>
        <dbReference type="ChEBI" id="CHEBI:65315"/>
        <dbReference type="ChEBI" id="CHEBI:74443"/>
    </reaction>
</comment>
<keyword evidence="6 9" id="KW-0521">NADP</keyword>
<keyword evidence="4 9" id="KW-0288">FMN</keyword>
<feature type="binding site" evidence="9 12">
    <location>
        <position position="68"/>
    </location>
    <ligand>
        <name>FMN</name>
        <dbReference type="ChEBI" id="CHEBI:58210"/>
    </ligand>
</feature>
<feature type="site" description="Interacts with tRNA" evidence="9">
    <location>
        <position position="176"/>
    </location>
</feature>
<dbReference type="PANTHER" id="PTHR11082">
    <property type="entry name" value="TRNA-DIHYDROURIDINE SYNTHASE"/>
    <property type="match status" value="1"/>
</dbReference>
<dbReference type="CDD" id="cd02801">
    <property type="entry name" value="DUS_like_FMN"/>
    <property type="match status" value="1"/>
</dbReference>
<evidence type="ECO:0000256" key="6">
    <source>
        <dbReference type="ARBA" id="ARBA00022857"/>
    </source>
</evidence>
<dbReference type="STRING" id="1209072.GCA_000766945_00080"/>
<feature type="binding site" evidence="9">
    <location>
        <begin position="199"/>
        <end position="201"/>
    </location>
    <ligand>
        <name>FMN</name>
        <dbReference type="ChEBI" id="CHEBI:58210"/>
    </ligand>
</feature>
<feature type="binding site" evidence="12">
    <location>
        <position position="168"/>
    </location>
    <ligand>
        <name>FMN</name>
        <dbReference type="ChEBI" id="CHEBI:58210"/>
    </ligand>
</feature>
<evidence type="ECO:0000256" key="1">
    <source>
        <dbReference type="ARBA" id="ARBA00001917"/>
    </source>
</evidence>
<keyword evidence="3 9" id="KW-0285">Flavoprotein</keyword>
<feature type="site" description="Interacts with tRNA; defines subfamily-specific binding signature" evidence="9">
    <location>
        <position position="35"/>
    </location>
</feature>